<dbReference type="InterPro" id="IPR010559">
    <property type="entry name" value="Sig_transdc_His_kin_internal"/>
</dbReference>
<comment type="caution">
    <text evidence="6">The sequence shown here is derived from an EMBL/GenBank/DDBJ whole genome shotgun (WGS) entry which is preliminary data.</text>
</comment>
<dbReference type="RefSeq" id="WP_066866731.1">
    <property type="nucleotide sequence ID" value="NZ_CABKVV010000014.1"/>
</dbReference>
<evidence type="ECO:0000259" key="5">
    <source>
        <dbReference type="PROSITE" id="PS50885"/>
    </source>
</evidence>
<dbReference type="SMART" id="SM00304">
    <property type="entry name" value="HAMP"/>
    <property type="match status" value="1"/>
</dbReference>
<proteinExistence type="predicted"/>
<dbReference type="Pfam" id="PF00672">
    <property type="entry name" value="HAMP"/>
    <property type="match status" value="1"/>
</dbReference>
<dbReference type="PANTHER" id="PTHR34220:SF7">
    <property type="entry name" value="SENSOR HISTIDINE KINASE YPDA"/>
    <property type="match status" value="1"/>
</dbReference>
<dbReference type="PANTHER" id="PTHR34220">
    <property type="entry name" value="SENSOR HISTIDINE KINASE YPDA"/>
    <property type="match status" value="1"/>
</dbReference>
<dbReference type="GeneID" id="90533536"/>
<keyword evidence="7" id="KW-1185">Reference proteome</keyword>
<feature type="transmembrane region" description="Helical" evidence="4">
    <location>
        <begin position="15"/>
        <end position="42"/>
    </location>
</feature>
<dbReference type="SUPFAM" id="SSF55874">
    <property type="entry name" value="ATPase domain of HSP90 chaperone/DNA topoisomerase II/histidine kinase"/>
    <property type="match status" value="1"/>
</dbReference>
<sequence length="574" mass="65791">MKKGKPFLNSKKKPLVSILAIIIVFCLIFGCSQLLVGIIFFAEGREIIISLNQKSIEKQISLYFQQLELELQMVEQLQKDLITGPDVVYLNLGPYSPFETNVAIAVDRLTTQMTTIRNGNRYIESLSLHFQNPKRTLRAGSVCYARFDADHISSLQSAPGKRFKVLDGSLSMAAYPASATPENFVCCSEIVFNSDLIASELKNFLFSEDSHSILAFTEYNYSISSNPDIFDSFSDSRPMDTHPVKLNGISYMPVTYFSDFFHAKYTQLIPEEKILMEANRLFIFLWAFSASIFLLTILHFMLLYRLINRPVKELEKAIHKVQSGDFSTSLSHIGTREFFHIYGGFNEMTKSISYLIEDVYEQQMLKQKAELRQLQAQINPHFLYNSFFILKSRITAKEYEDAGHFADMLGIYFKFISKNNADSISLGEELAHARAYASIQAVRFKNRTEIRWEEIPEQFCKLQVPPLILQPILENAFKYGLEDMEFDGLLEFRSSHDSGYLHLTIEDNSESFEKNRGKIEMLQQAFSSGIGQMEPSALLNIHRRLQLFFKDPHCGLTLEQGEQGGMKVTVKIRR</sequence>
<feature type="transmembrane region" description="Helical" evidence="4">
    <location>
        <begin position="281"/>
        <end position="304"/>
    </location>
</feature>
<keyword evidence="2" id="KW-0597">Phosphoprotein</keyword>
<dbReference type="PROSITE" id="PS51257">
    <property type="entry name" value="PROKAR_LIPOPROTEIN"/>
    <property type="match status" value="1"/>
</dbReference>
<dbReference type="Proteomes" id="UP001524473">
    <property type="component" value="Unassembled WGS sequence"/>
</dbReference>
<evidence type="ECO:0000313" key="7">
    <source>
        <dbReference type="Proteomes" id="UP001524473"/>
    </source>
</evidence>
<evidence type="ECO:0000256" key="1">
    <source>
        <dbReference type="ARBA" id="ARBA00004370"/>
    </source>
</evidence>
<dbReference type="SUPFAM" id="SSF158472">
    <property type="entry name" value="HAMP domain-like"/>
    <property type="match status" value="1"/>
</dbReference>
<name>A0ABT1S4U2_9FIRM</name>
<keyword evidence="4" id="KW-0472">Membrane</keyword>
<dbReference type="GO" id="GO:0016301">
    <property type="term" value="F:kinase activity"/>
    <property type="evidence" value="ECO:0007669"/>
    <property type="project" value="UniProtKB-KW"/>
</dbReference>
<dbReference type="InterPro" id="IPR036890">
    <property type="entry name" value="HATPase_C_sf"/>
</dbReference>
<accession>A0ABT1S4U2</accession>
<dbReference type="PROSITE" id="PS50885">
    <property type="entry name" value="HAMP"/>
    <property type="match status" value="1"/>
</dbReference>
<keyword evidence="4" id="KW-1133">Transmembrane helix</keyword>
<feature type="domain" description="HAMP" evidence="5">
    <location>
        <begin position="305"/>
        <end position="357"/>
    </location>
</feature>
<keyword evidence="4" id="KW-0812">Transmembrane</keyword>
<dbReference type="EMBL" id="JANFZH010000086">
    <property type="protein sequence ID" value="MCQ4841820.1"/>
    <property type="molecule type" value="Genomic_DNA"/>
</dbReference>
<dbReference type="Gene3D" id="3.30.565.10">
    <property type="entry name" value="Histidine kinase-like ATPase, C-terminal domain"/>
    <property type="match status" value="1"/>
</dbReference>
<protein>
    <submittedName>
        <fullName evidence="6">Histidine kinase</fullName>
    </submittedName>
</protein>
<reference evidence="6 7" key="1">
    <citation type="submission" date="2022-06" db="EMBL/GenBank/DDBJ databases">
        <title>Isolation of gut microbiota from human fecal samples.</title>
        <authorList>
            <person name="Pamer E.G."/>
            <person name="Barat B."/>
            <person name="Waligurski E."/>
            <person name="Medina S."/>
            <person name="Paddock L."/>
            <person name="Mostad J."/>
        </authorList>
    </citation>
    <scope>NUCLEOTIDE SEQUENCE [LARGE SCALE GENOMIC DNA]</scope>
    <source>
        <strain evidence="6 7">DFI.9.73</strain>
    </source>
</reference>
<dbReference type="Gene3D" id="6.10.340.10">
    <property type="match status" value="1"/>
</dbReference>
<dbReference type="Pfam" id="PF06580">
    <property type="entry name" value="His_kinase"/>
    <property type="match status" value="1"/>
</dbReference>
<keyword evidence="6" id="KW-0418">Kinase</keyword>
<evidence type="ECO:0000256" key="2">
    <source>
        <dbReference type="ARBA" id="ARBA00022553"/>
    </source>
</evidence>
<dbReference type="CDD" id="cd06225">
    <property type="entry name" value="HAMP"/>
    <property type="match status" value="1"/>
</dbReference>
<evidence type="ECO:0000313" key="6">
    <source>
        <dbReference type="EMBL" id="MCQ4841820.1"/>
    </source>
</evidence>
<dbReference type="InterPro" id="IPR050640">
    <property type="entry name" value="Bact_2-comp_sensor_kinase"/>
</dbReference>
<organism evidence="6 7">
    <name type="scientific">Neglectibacter timonensis</name>
    <dbReference type="NCBI Taxonomy" id="1776382"/>
    <lineage>
        <taxon>Bacteria</taxon>
        <taxon>Bacillati</taxon>
        <taxon>Bacillota</taxon>
        <taxon>Clostridia</taxon>
        <taxon>Eubacteriales</taxon>
        <taxon>Oscillospiraceae</taxon>
        <taxon>Neglectibacter</taxon>
    </lineage>
</organism>
<evidence type="ECO:0000256" key="4">
    <source>
        <dbReference type="SAM" id="Phobius"/>
    </source>
</evidence>
<dbReference type="InterPro" id="IPR003660">
    <property type="entry name" value="HAMP_dom"/>
</dbReference>
<evidence type="ECO:0000256" key="3">
    <source>
        <dbReference type="ARBA" id="ARBA00022679"/>
    </source>
</evidence>
<gene>
    <name evidence="6" type="ORF">NE695_18130</name>
</gene>
<comment type="subcellular location">
    <subcellularLocation>
        <location evidence="1">Membrane</location>
    </subcellularLocation>
</comment>
<keyword evidence="3" id="KW-0808">Transferase</keyword>